<sequence length="167" mass="18456">MRDVYLIIQSLPCRNENALTKHLRSIYHGYVQIAEIDATDETAPYVAKTYWWDPSEPVATRPLALTLWTRERTARETLYYAHGLRNNLISLSSSARACTSHLVSMIPSAASLPWREMRRSTAPAVSSPSTTIQASVSSPPTTISPTVAEPPVVPSLKRSACAQIFLS</sequence>
<dbReference type="Proteomes" id="UP000176204">
    <property type="component" value="Chromosome I"/>
</dbReference>
<proteinExistence type="predicted"/>
<dbReference type="EMBL" id="LT629973">
    <property type="protein sequence ID" value="SEH91661.1"/>
    <property type="molecule type" value="Genomic_DNA"/>
</dbReference>
<dbReference type="STRING" id="1679444.PYTT_1697"/>
<accession>A0A1H6LSK2</accession>
<keyword evidence="3" id="KW-1185">Reference proteome</keyword>
<protein>
    <submittedName>
        <fullName evidence="2">Uncharacterized protein</fullName>
    </submittedName>
</protein>
<organism evidence="2 3">
    <name type="scientific">Akkermansia glycaniphila</name>
    <dbReference type="NCBI Taxonomy" id="1679444"/>
    <lineage>
        <taxon>Bacteria</taxon>
        <taxon>Pseudomonadati</taxon>
        <taxon>Verrucomicrobiota</taxon>
        <taxon>Verrucomicrobiia</taxon>
        <taxon>Verrucomicrobiales</taxon>
        <taxon>Akkermansiaceae</taxon>
        <taxon>Akkermansia</taxon>
    </lineage>
</organism>
<reference evidence="3" key="1">
    <citation type="submission" date="2016-09" db="EMBL/GenBank/DDBJ databases">
        <authorList>
            <person name="Koehorst J."/>
        </authorList>
    </citation>
    <scope>NUCLEOTIDE SEQUENCE [LARGE SCALE GENOMIC DNA]</scope>
</reference>
<dbReference type="AlphaFoldDB" id="A0A1H6LSK2"/>
<dbReference type="KEGG" id="agl:PYTT_1697"/>
<evidence type="ECO:0000313" key="3">
    <source>
        <dbReference type="Proteomes" id="UP000176204"/>
    </source>
</evidence>
<name>A0A1H6LSK2_9BACT</name>
<feature type="compositionally biased region" description="Low complexity" evidence="1">
    <location>
        <begin position="121"/>
        <end position="146"/>
    </location>
</feature>
<evidence type="ECO:0000256" key="1">
    <source>
        <dbReference type="SAM" id="MobiDB-lite"/>
    </source>
</evidence>
<gene>
    <name evidence="2" type="ORF">PYTT_1697</name>
</gene>
<feature type="region of interest" description="Disordered" evidence="1">
    <location>
        <begin position="121"/>
        <end position="149"/>
    </location>
</feature>
<evidence type="ECO:0000313" key="2">
    <source>
        <dbReference type="EMBL" id="SEH91661.1"/>
    </source>
</evidence>